<dbReference type="AlphaFoldDB" id="A0A3B0U845"/>
<evidence type="ECO:0000259" key="1">
    <source>
        <dbReference type="PROSITE" id="PS51186"/>
    </source>
</evidence>
<dbReference type="GO" id="GO:0016747">
    <property type="term" value="F:acyltransferase activity, transferring groups other than amino-acyl groups"/>
    <property type="evidence" value="ECO:0007669"/>
    <property type="project" value="InterPro"/>
</dbReference>
<organism evidence="2">
    <name type="scientific">hydrothermal vent metagenome</name>
    <dbReference type="NCBI Taxonomy" id="652676"/>
    <lineage>
        <taxon>unclassified sequences</taxon>
        <taxon>metagenomes</taxon>
        <taxon>ecological metagenomes</taxon>
    </lineage>
</organism>
<feature type="non-terminal residue" evidence="2">
    <location>
        <position position="1"/>
    </location>
</feature>
<dbReference type="SUPFAM" id="SSF55729">
    <property type="entry name" value="Acyl-CoA N-acyltransferases (Nat)"/>
    <property type="match status" value="1"/>
</dbReference>
<protein>
    <recommendedName>
        <fullName evidence="1">N-acetyltransferase domain-containing protein</fullName>
    </recommendedName>
</protein>
<dbReference type="CDD" id="cd04301">
    <property type="entry name" value="NAT_SF"/>
    <property type="match status" value="1"/>
</dbReference>
<dbReference type="Pfam" id="PF13508">
    <property type="entry name" value="Acetyltransf_7"/>
    <property type="match status" value="1"/>
</dbReference>
<dbReference type="EMBL" id="UOES01000197">
    <property type="protein sequence ID" value="VAW27201.1"/>
    <property type="molecule type" value="Genomic_DNA"/>
</dbReference>
<dbReference type="InterPro" id="IPR000182">
    <property type="entry name" value="GNAT_dom"/>
</dbReference>
<reference evidence="2" key="1">
    <citation type="submission" date="2018-06" db="EMBL/GenBank/DDBJ databases">
        <authorList>
            <person name="Zhirakovskaya E."/>
        </authorList>
    </citation>
    <scope>NUCLEOTIDE SEQUENCE</scope>
</reference>
<evidence type="ECO:0000313" key="2">
    <source>
        <dbReference type="EMBL" id="VAW27201.1"/>
    </source>
</evidence>
<sequence>PGSFNNFGIRIKRGMAFEKSLIVKFAQSFSQAWADECEIAFANAPISCFIAYNNQKIIGFSCYNTTSLGFFGPTGVSKEHRNKGVGRALLLEALYAQKSLGYAYSIIGRAGSSEFYSKTVGATLIEGSNPGIYKDLIKH</sequence>
<dbReference type="PROSITE" id="PS51186">
    <property type="entry name" value="GNAT"/>
    <property type="match status" value="1"/>
</dbReference>
<proteinExistence type="predicted"/>
<dbReference type="Gene3D" id="3.40.630.30">
    <property type="match status" value="1"/>
</dbReference>
<accession>A0A3B0U845</accession>
<gene>
    <name evidence="2" type="ORF">MNBD_BACTEROID06-213</name>
</gene>
<name>A0A3B0U845_9ZZZZ</name>
<dbReference type="InterPro" id="IPR016181">
    <property type="entry name" value="Acyl_CoA_acyltransferase"/>
</dbReference>
<feature type="domain" description="N-acetyltransferase" evidence="1">
    <location>
        <begin position="9"/>
        <end position="139"/>
    </location>
</feature>